<keyword evidence="1" id="KW-0597">Phosphoprotein</keyword>
<dbReference type="PANTHER" id="PTHR44520">
    <property type="entry name" value="RESPONSE REGULATOR RCP1-RELATED"/>
    <property type="match status" value="1"/>
</dbReference>
<dbReference type="AlphaFoldDB" id="C1D3T1"/>
<name>C1D3T1_DEIDV</name>
<dbReference type="InterPro" id="IPR052893">
    <property type="entry name" value="TCS_response_regulator"/>
</dbReference>
<feature type="modified residue" description="4-aspartylphosphate" evidence="1">
    <location>
        <position position="59"/>
    </location>
</feature>
<dbReference type="GO" id="GO:0000160">
    <property type="term" value="P:phosphorelay signal transduction system"/>
    <property type="evidence" value="ECO:0007669"/>
    <property type="project" value="InterPro"/>
</dbReference>
<dbReference type="InterPro" id="IPR001789">
    <property type="entry name" value="Sig_transdc_resp-reg_receiver"/>
</dbReference>
<keyword evidence="4" id="KW-1185">Reference proteome</keyword>
<sequence>MPAPYHYLLVDDDPTDRLLAEEAFNHLSSSCTLSCAASGEDALRQLRNGEVRPDVILLDINMPGLTGFQVLEQLKQEPSLRTIPVVMLSTSKANADITQAYNLNASSYLVKSSGFDAFVQQAEAFLSYWQANRVPMP</sequence>
<proteinExistence type="predicted"/>
<keyword evidence="3" id="KW-0614">Plasmid</keyword>
<dbReference type="HOGENOM" id="CLU_000445_69_17_0"/>
<dbReference type="CDD" id="cd17557">
    <property type="entry name" value="REC_Rcp-like"/>
    <property type="match status" value="1"/>
</dbReference>
<evidence type="ECO:0000259" key="2">
    <source>
        <dbReference type="PROSITE" id="PS50110"/>
    </source>
</evidence>
<dbReference type="PROSITE" id="PS50110">
    <property type="entry name" value="RESPONSE_REGULATORY"/>
    <property type="match status" value="1"/>
</dbReference>
<dbReference type="Pfam" id="PF00072">
    <property type="entry name" value="Response_reg"/>
    <property type="match status" value="1"/>
</dbReference>
<evidence type="ECO:0000256" key="1">
    <source>
        <dbReference type="PROSITE-ProRule" id="PRU00169"/>
    </source>
</evidence>
<dbReference type="InterPro" id="IPR011006">
    <property type="entry name" value="CheY-like_superfamily"/>
</dbReference>
<dbReference type="Gene3D" id="3.40.50.2300">
    <property type="match status" value="1"/>
</dbReference>
<dbReference type="Proteomes" id="UP000002208">
    <property type="component" value="Plasmid 3"/>
</dbReference>
<dbReference type="SMART" id="SM00448">
    <property type="entry name" value="REC"/>
    <property type="match status" value="1"/>
</dbReference>
<gene>
    <name evidence="3" type="ordered locus">Deide_3p02040</name>
</gene>
<protein>
    <submittedName>
        <fullName evidence="3">Putative response regulator, cheY</fullName>
    </submittedName>
</protein>
<dbReference type="KEGG" id="ddr:Deide_3p02040"/>
<evidence type="ECO:0000313" key="4">
    <source>
        <dbReference type="Proteomes" id="UP000002208"/>
    </source>
</evidence>
<dbReference type="OrthoDB" id="69903at2"/>
<dbReference type="EMBL" id="CP001117">
    <property type="protein sequence ID" value="ACO48160.1"/>
    <property type="molecule type" value="Genomic_DNA"/>
</dbReference>
<dbReference type="SUPFAM" id="SSF52172">
    <property type="entry name" value="CheY-like"/>
    <property type="match status" value="1"/>
</dbReference>
<evidence type="ECO:0000313" key="3">
    <source>
        <dbReference type="EMBL" id="ACO48160.1"/>
    </source>
</evidence>
<reference evidence="3 4" key="1">
    <citation type="journal article" date="2009" name="PLoS Genet.">
        <title>Alliance of proteomics and genomics to unravel the specificities of Sahara bacterium Deinococcus deserti.</title>
        <authorList>
            <person name="de Groot A."/>
            <person name="Dulermo R."/>
            <person name="Ortet P."/>
            <person name="Blanchard L."/>
            <person name="Guerin P."/>
            <person name="Fernandez B."/>
            <person name="Vacherie B."/>
            <person name="Dossat C."/>
            <person name="Jolivet E."/>
            <person name="Siguier P."/>
            <person name="Chandler M."/>
            <person name="Barakat M."/>
            <person name="Dedieu A."/>
            <person name="Barbe V."/>
            <person name="Heulin T."/>
            <person name="Sommer S."/>
            <person name="Achouak W."/>
            <person name="Armengaud J."/>
        </authorList>
    </citation>
    <scope>NUCLEOTIDE SEQUENCE [LARGE SCALE GENOMIC DNA]</scope>
    <source>
        <strain evidence="4">DSM 17065 / CIP 109153 / LMG 22923 / VCD115</strain>
        <plasmid evidence="4">pDeide3</plasmid>
    </source>
</reference>
<dbReference type="PANTHER" id="PTHR44520:SF2">
    <property type="entry name" value="RESPONSE REGULATOR RCP1"/>
    <property type="match status" value="1"/>
</dbReference>
<accession>C1D3T1</accession>
<feature type="domain" description="Response regulatory" evidence="2">
    <location>
        <begin position="6"/>
        <end position="126"/>
    </location>
</feature>
<geneLocation type="plasmid" evidence="4">
    <name>pDeide3</name>
</geneLocation>
<dbReference type="RefSeq" id="WP_012695032.1">
    <property type="nucleotide sequence ID" value="NC_012528.1"/>
</dbReference>
<organism evidence="3 4">
    <name type="scientific">Deinococcus deserti (strain DSM 17065 / CIP 109153 / LMG 22923 / VCD115)</name>
    <dbReference type="NCBI Taxonomy" id="546414"/>
    <lineage>
        <taxon>Bacteria</taxon>
        <taxon>Thermotogati</taxon>
        <taxon>Deinococcota</taxon>
        <taxon>Deinococci</taxon>
        <taxon>Deinococcales</taxon>
        <taxon>Deinococcaceae</taxon>
        <taxon>Deinococcus</taxon>
    </lineage>
</organism>